<dbReference type="Proteomes" id="UP001190700">
    <property type="component" value="Unassembled WGS sequence"/>
</dbReference>
<protein>
    <submittedName>
        <fullName evidence="1">Uncharacterized protein</fullName>
    </submittedName>
</protein>
<gene>
    <name evidence="1" type="ORF">CYMTET_24970</name>
</gene>
<proteinExistence type="predicted"/>
<reference evidence="1 2" key="1">
    <citation type="journal article" date="2015" name="Genome Biol. Evol.">
        <title>Comparative Genomics of a Bacterivorous Green Alga Reveals Evolutionary Causalities and Consequences of Phago-Mixotrophic Mode of Nutrition.</title>
        <authorList>
            <person name="Burns J.A."/>
            <person name="Paasch A."/>
            <person name="Narechania A."/>
            <person name="Kim E."/>
        </authorList>
    </citation>
    <scope>NUCLEOTIDE SEQUENCE [LARGE SCALE GENOMIC DNA]</scope>
    <source>
        <strain evidence="1 2">PLY_AMNH</strain>
    </source>
</reference>
<evidence type="ECO:0000313" key="2">
    <source>
        <dbReference type="Proteomes" id="UP001190700"/>
    </source>
</evidence>
<dbReference type="AlphaFoldDB" id="A0AAE0KZD3"/>
<organism evidence="1 2">
    <name type="scientific">Cymbomonas tetramitiformis</name>
    <dbReference type="NCBI Taxonomy" id="36881"/>
    <lineage>
        <taxon>Eukaryota</taxon>
        <taxon>Viridiplantae</taxon>
        <taxon>Chlorophyta</taxon>
        <taxon>Pyramimonadophyceae</taxon>
        <taxon>Pyramimonadales</taxon>
        <taxon>Pyramimonadaceae</taxon>
        <taxon>Cymbomonas</taxon>
    </lineage>
</organism>
<name>A0AAE0KZD3_9CHLO</name>
<accession>A0AAE0KZD3</accession>
<sequence>MDTSNTDTPNTDTGVSVEVNIGRLEATAAAAKENGEPREAVVALEEAFVLKMQAYGQSGDTVVDSCAELALRSDPPP</sequence>
<dbReference type="EMBL" id="LGRX02013125">
    <property type="protein sequence ID" value="KAK3266403.1"/>
    <property type="molecule type" value="Genomic_DNA"/>
</dbReference>
<comment type="caution">
    <text evidence="1">The sequence shown here is derived from an EMBL/GenBank/DDBJ whole genome shotgun (WGS) entry which is preliminary data.</text>
</comment>
<keyword evidence="2" id="KW-1185">Reference proteome</keyword>
<evidence type="ECO:0000313" key="1">
    <source>
        <dbReference type="EMBL" id="KAK3266403.1"/>
    </source>
</evidence>